<evidence type="ECO:0000313" key="2">
    <source>
        <dbReference type="Proteomes" id="UP000014622"/>
    </source>
</evidence>
<dbReference type="EMBL" id="ATIT01000092">
    <property type="protein sequence ID" value="EPI12526.1"/>
    <property type="molecule type" value="Genomic_DNA"/>
</dbReference>
<reference evidence="1 2" key="1">
    <citation type="submission" date="2013-06" db="EMBL/GenBank/DDBJ databases">
        <authorList>
            <person name="Weinstock G."/>
            <person name="Sodergren E."/>
            <person name="Lobos E.A."/>
            <person name="Fulton L."/>
            <person name="Fulton R."/>
            <person name="Courtney L."/>
            <person name="Fronick C."/>
            <person name="O'Laughlin M."/>
            <person name="Godfrey J."/>
            <person name="Wilson R.M."/>
            <person name="Miner T."/>
            <person name="Farmer C."/>
            <person name="Delehaunty K."/>
            <person name="Cordes M."/>
            <person name="Minx P."/>
            <person name="Tomlinson C."/>
            <person name="Chen J."/>
            <person name="Wollam A."/>
            <person name="Pepin K.H."/>
            <person name="Bhonagiri V."/>
            <person name="Zhang X."/>
            <person name="Warren W."/>
            <person name="Mitreva M."/>
            <person name="Mardis E.R."/>
            <person name="Wilson R.K."/>
        </authorList>
    </citation>
    <scope>NUCLEOTIDE SEQUENCE [LARGE SCALE GENOMIC DNA]</scope>
    <source>
        <strain evidence="1 2">SD2A-2</strain>
    </source>
</reference>
<gene>
    <name evidence="1" type="ORF">D356_01564</name>
</gene>
<organism evidence="1 2">
    <name type="scientific">Enterococcus faecium SD2A-2</name>
    <dbReference type="NCBI Taxonomy" id="1244154"/>
    <lineage>
        <taxon>Bacteria</taxon>
        <taxon>Bacillati</taxon>
        <taxon>Bacillota</taxon>
        <taxon>Bacilli</taxon>
        <taxon>Lactobacillales</taxon>
        <taxon>Enterococcaceae</taxon>
        <taxon>Enterococcus</taxon>
    </lineage>
</organism>
<proteinExistence type="predicted"/>
<dbReference type="AlphaFoldDB" id="A0AB73A9B1"/>
<protein>
    <submittedName>
        <fullName evidence="1">Uncharacterized protein</fullName>
    </submittedName>
</protein>
<evidence type="ECO:0000313" key="1">
    <source>
        <dbReference type="EMBL" id="EPI12526.1"/>
    </source>
</evidence>
<sequence length="51" mass="6154">MTEELAGEHRLPEVVTRFLSQPLFLYSPYKYILFIPKSENMNNKNNQLIYY</sequence>
<accession>A0AB73A9B1</accession>
<dbReference type="Proteomes" id="UP000014622">
    <property type="component" value="Unassembled WGS sequence"/>
</dbReference>
<comment type="caution">
    <text evidence="1">The sequence shown here is derived from an EMBL/GenBank/DDBJ whole genome shotgun (WGS) entry which is preliminary data.</text>
</comment>
<name>A0AB73A9B1_ENTFC</name>